<evidence type="ECO:0000259" key="3">
    <source>
        <dbReference type="Pfam" id="PF18184"/>
    </source>
</evidence>
<dbReference type="Proteomes" id="UP000199623">
    <property type="component" value="Unassembled WGS sequence"/>
</dbReference>
<evidence type="ECO:0000313" key="4">
    <source>
        <dbReference type="EMBL" id="SDF33630.1"/>
    </source>
</evidence>
<evidence type="ECO:0000259" key="2">
    <source>
        <dbReference type="Pfam" id="PF18181"/>
    </source>
</evidence>
<dbReference type="STRING" id="200378.SAMN05216553_101146"/>
<feature type="transmembrane region" description="Helical" evidence="1">
    <location>
        <begin position="213"/>
        <end position="230"/>
    </location>
</feature>
<evidence type="ECO:0000256" key="1">
    <source>
        <dbReference type="SAM" id="Phobius"/>
    </source>
</evidence>
<dbReference type="NCBIfam" id="NF033610">
    <property type="entry name" value="SLATT_3"/>
    <property type="match status" value="1"/>
</dbReference>
<protein>
    <recommendedName>
        <fullName evidence="6">SMODS and SLOG-associating 2TM effector domain-containing protein</fullName>
    </recommendedName>
</protein>
<reference evidence="5" key="1">
    <citation type="submission" date="2016-10" db="EMBL/GenBank/DDBJ databases">
        <authorList>
            <person name="Varghese N."/>
            <person name="Submissions S."/>
        </authorList>
    </citation>
    <scope>NUCLEOTIDE SEQUENCE [LARGE SCALE GENOMIC DNA]</scope>
    <source>
        <strain evidence="5">CGMCC 4.3506</strain>
    </source>
</reference>
<feature type="domain" description="SMODS and SLOG-associating 2TM effector" evidence="3">
    <location>
        <begin position="7"/>
        <end position="157"/>
    </location>
</feature>
<gene>
    <name evidence="4" type="ORF">SAMN05216553_101146</name>
</gene>
<keyword evidence="1" id="KW-0812">Transmembrane</keyword>
<dbReference type="RefSeq" id="WP_090044467.1">
    <property type="nucleotide sequence ID" value="NZ_FNCC01000001.1"/>
</dbReference>
<evidence type="ECO:0008006" key="6">
    <source>
        <dbReference type="Google" id="ProtNLM"/>
    </source>
</evidence>
<organism evidence="4 5">
    <name type="scientific">Lentzea fradiae</name>
    <dbReference type="NCBI Taxonomy" id="200378"/>
    <lineage>
        <taxon>Bacteria</taxon>
        <taxon>Bacillati</taxon>
        <taxon>Actinomycetota</taxon>
        <taxon>Actinomycetes</taxon>
        <taxon>Pseudonocardiales</taxon>
        <taxon>Pseudonocardiaceae</taxon>
        <taxon>Lentzea</taxon>
    </lineage>
</organism>
<accession>A0A1G7K997</accession>
<feature type="transmembrane region" description="Helical" evidence="1">
    <location>
        <begin position="54"/>
        <end position="76"/>
    </location>
</feature>
<dbReference type="EMBL" id="FNCC01000001">
    <property type="protein sequence ID" value="SDF33630.1"/>
    <property type="molecule type" value="Genomic_DNA"/>
</dbReference>
<keyword evidence="5" id="KW-1185">Reference proteome</keyword>
<dbReference type="NCBIfam" id="NF033634">
    <property type="entry name" value="SLATT_1"/>
    <property type="match status" value="1"/>
</dbReference>
<proteinExistence type="predicted"/>
<dbReference type="Pfam" id="PF18184">
    <property type="entry name" value="SLATT_3"/>
    <property type="match status" value="1"/>
</dbReference>
<dbReference type="Pfam" id="PF18181">
    <property type="entry name" value="SLATT_1"/>
    <property type="match status" value="1"/>
</dbReference>
<dbReference type="AlphaFoldDB" id="A0A1G7K997"/>
<feature type="domain" description="SMODS and SLOG-associating 2TM effector" evidence="2">
    <location>
        <begin position="160"/>
        <end position="280"/>
    </location>
</feature>
<sequence length="288" mass="31739">MDDSHLPGIYHDAEKASAHGQSVTLRLSRVRLFGAVLAAIGGAFKWKIGGGVDVWAWVALAGFLVALFSEFLLWAMHPELRWNAGRAVAERVKSLAWRYAVGGDPFPTDSPRARRELEEKIDEIVAEHTAKLLLTSTNPAGEQAMDALRAKPFAERRDAYRETRVLGQLTWYSERAKRNERRTTLWRFLLFGGEFVAIVLAILRIAGVWDVDLSGVMAAAVAGGAAWIGLRQYENLGLSYLAAAGDLARIHRQLAFAEESDWATTVAEAEAVISKEHAAWLASRPSTT</sequence>
<dbReference type="InterPro" id="IPR041116">
    <property type="entry name" value="SLATT_3"/>
</dbReference>
<name>A0A1G7K997_9PSEU</name>
<dbReference type="InterPro" id="IPR040884">
    <property type="entry name" value="SLATT_1"/>
</dbReference>
<keyword evidence="1" id="KW-0472">Membrane</keyword>
<feature type="transmembrane region" description="Helical" evidence="1">
    <location>
        <begin position="185"/>
        <end position="207"/>
    </location>
</feature>
<evidence type="ECO:0000313" key="5">
    <source>
        <dbReference type="Proteomes" id="UP000199623"/>
    </source>
</evidence>
<dbReference type="OrthoDB" id="9806639at2"/>
<keyword evidence="1" id="KW-1133">Transmembrane helix</keyword>